<evidence type="ECO:0008006" key="6">
    <source>
        <dbReference type="Google" id="ProtNLM"/>
    </source>
</evidence>
<feature type="chain" id="PRO_5034643997" description="Transmembrane protein" evidence="3">
    <location>
        <begin position="18"/>
        <end position="133"/>
    </location>
</feature>
<evidence type="ECO:0000256" key="3">
    <source>
        <dbReference type="SAM" id="SignalP"/>
    </source>
</evidence>
<dbReference type="EMBL" id="JACAZI010000011">
    <property type="protein sequence ID" value="KAF7349093.1"/>
    <property type="molecule type" value="Genomic_DNA"/>
</dbReference>
<comment type="caution">
    <text evidence="4">The sequence shown here is derived from an EMBL/GenBank/DDBJ whole genome shotgun (WGS) entry which is preliminary data.</text>
</comment>
<keyword evidence="2" id="KW-0472">Membrane</keyword>
<keyword evidence="2" id="KW-0812">Transmembrane</keyword>
<feature type="signal peptide" evidence="3">
    <location>
        <begin position="1"/>
        <end position="17"/>
    </location>
</feature>
<evidence type="ECO:0000256" key="2">
    <source>
        <dbReference type="SAM" id="Phobius"/>
    </source>
</evidence>
<reference evidence="4" key="1">
    <citation type="submission" date="2020-05" db="EMBL/GenBank/DDBJ databases">
        <title>Mycena genomes resolve the evolution of fungal bioluminescence.</title>
        <authorList>
            <person name="Tsai I.J."/>
        </authorList>
    </citation>
    <scope>NUCLEOTIDE SEQUENCE</scope>
    <source>
        <strain evidence="4">CCC161011</strain>
    </source>
</reference>
<evidence type="ECO:0000313" key="5">
    <source>
        <dbReference type="Proteomes" id="UP000620124"/>
    </source>
</evidence>
<sequence>MSNSLTALVFLVVVATAQPVMIRSVPVPKVGNTHMSVPALVATIVGSFVGAILLALVVYFSYRRLRAGSAVVRRTPQAAAVAFPVSIYAQSENHSRGDTDASVPRGSTDKKYQRWSMATTETALPAYDSYEKS</sequence>
<feature type="region of interest" description="Disordered" evidence="1">
    <location>
        <begin position="91"/>
        <end position="112"/>
    </location>
</feature>
<keyword evidence="2" id="KW-1133">Transmembrane helix</keyword>
<evidence type="ECO:0000313" key="4">
    <source>
        <dbReference type="EMBL" id="KAF7349093.1"/>
    </source>
</evidence>
<proteinExistence type="predicted"/>
<organism evidence="4 5">
    <name type="scientific">Mycena venus</name>
    <dbReference type="NCBI Taxonomy" id="2733690"/>
    <lineage>
        <taxon>Eukaryota</taxon>
        <taxon>Fungi</taxon>
        <taxon>Dikarya</taxon>
        <taxon>Basidiomycota</taxon>
        <taxon>Agaricomycotina</taxon>
        <taxon>Agaricomycetes</taxon>
        <taxon>Agaricomycetidae</taxon>
        <taxon>Agaricales</taxon>
        <taxon>Marasmiineae</taxon>
        <taxon>Mycenaceae</taxon>
        <taxon>Mycena</taxon>
    </lineage>
</organism>
<name>A0A8H7CVP7_9AGAR</name>
<keyword evidence="5" id="KW-1185">Reference proteome</keyword>
<protein>
    <recommendedName>
        <fullName evidence="6">Transmembrane protein</fullName>
    </recommendedName>
</protein>
<dbReference type="Proteomes" id="UP000620124">
    <property type="component" value="Unassembled WGS sequence"/>
</dbReference>
<feature type="transmembrane region" description="Helical" evidence="2">
    <location>
        <begin position="40"/>
        <end position="60"/>
    </location>
</feature>
<accession>A0A8H7CVP7</accession>
<keyword evidence="3" id="KW-0732">Signal</keyword>
<evidence type="ECO:0000256" key="1">
    <source>
        <dbReference type="SAM" id="MobiDB-lite"/>
    </source>
</evidence>
<dbReference type="AlphaFoldDB" id="A0A8H7CVP7"/>
<dbReference type="OrthoDB" id="2915608at2759"/>
<gene>
    <name evidence="4" type="ORF">MVEN_01431400</name>
</gene>